<dbReference type="RefSeq" id="WP_015151102.1">
    <property type="nucleotide sequence ID" value="NC_019693.1"/>
</dbReference>
<reference evidence="3 4" key="1">
    <citation type="submission" date="2012-06" db="EMBL/GenBank/DDBJ databases">
        <title>Finished chromosome of genome of Oscillatoria acuminata PCC 6304.</title>
        <authorList>
            <consortium name="US DOE Joint Genome Institute"/>
            <person name="Gugger M."/>
            <person name="Coursin T."/>
            <person name="Rippka R."/>
            <person name="Tandeau De Marsac N."/>
            <person name="Huntemann M."/>
            <person name="Wei C.-L."/>
            <person name="Han J."/>
            <person name="Detter J.C."/>
            <person name="Han C."/>
            <person name="Tapia R."/>
            <person name="Davenport K."/>
            <person name="Daligault H."/>
            <person name="Erkkila T."/>
            <person name="Gu W."/>
            <person name="Munk A.C.C."/>
            <person name="Teshima H."/>
            <person name="Xu Y."/>
            <person name="Chain P."/>
            <person name="Chen A."/>
            <person name="Krypides N."/>
            <person name="Mavromatis K."/>
            <person name="Markowitz V."/>
            <person name="Szeto E."/>
            <person name="Ivanova N."/>
            <person name="Mikhailova N."/>
            <person name="Ovchinnikova G."/>
            <person name="Pagani I."/>
            <person name="Pati A."/>
            <person name="Goodwin L."/>
            <person name="Peters L."/>
            <person name="Pitluck S."/>
            <person name="Woyke T."/>
            <person name="Kerfeld C."/>
        </authorList>
    </citation>
    <scope>NUCLEOTIDE SEQUENCE [LARGE SCALE GENOMIC DNA]</scope>
    <source>
        <strain evidence="3 4">PCC 6304</strain>
    </source>
</reference>
<proteinExistence type="predicted"/>
<evidence type="ECO:0008006" key="5">
    <source>
        <dbReference type="Google" id="ProtNLM"/>
    </source>
</evidence>
<sequence>MITTKKYWTPSILASIAVALQLLTGGTIPTSAAEFVPPDNVGAPRGRVGGGTRGGSPFDQVTPGVPGRRIGGGSRGCSVTGDGPTDHALTALVPETTMGLTVEAYPTFFWYLPPTSATAVEFVLMDENSEKVIYETTFRTKGEAGIVSLNLPENASLPPLEIDDSYRWYFSIICNPEDRAADIYVQGWVRRIEASASLTEQLAATTSDLERVQVYARNGIWHEAIAVLAQLRRNNPNNADIQQEWQQLITSVQLENVAQVPLVQEILVEVQEDQQSRSPEPNSDTNSETR</sequence>
<gene>
    <name evidence="3" type="ORF">Oscil6304_4982</name>
</gene>
<feature type="chain" id="PRO_5003936739" description="DUF928 domain-containing protein" evidence="2">
    <location>
        <begin position="33"/>
        <end position="290"/>
    </location>
</feature>
<dbReference type="Pfam" id="PF06051">
    <property type="entry name" value="DUF928"/>
    <property type="match status" value="1"/>
</dbReference>
<feature type="signal peptide" evidence="2">
    <location>
        <begin position="1"/>
        <end position="32"/>
    </location>
</feature>
<dbReference type="HOGENOM" id="CLU_061545_2_0_3"/>
<feature type="region of interest" description="Disordered" evidence="1">
    <location>
        <begin position="271"/>
        <end position="290"/>
    </location>
</feature>
<protein>
    <recommendedName>
        <fullName evidence="5">DUF928 domain-containing protein</fullName>
    </recommendedName>
</protein>
<organism evidence="3 4">
    <name type="scientific">Oscillatoria acuminata PCC 6304</name>
    <dbReference type="NCBI Taxonomy" id="56110"/>
    <lineage>
        <taxon>Bacteria</taxon>
        <taxon>Bacillati</taxon>
        <taxon>Cyanobacteriota</taxon>
        <taxon>Cyanophyceae</taxon>
        <taxon>Oscillatoriophycideae</taxon>
        <taxon>Oscillatoriales</taxon>
        <taxon>Oscillatoriaceae</taxon>
        <taxon>Oscillatoria</taxon>
    </lineage>
</organism>
<accession>K9TQP2</accession>
<evidence type="ECO:0000256" key="2">
    <source>
        <dbReference type="SAM" id="SignalP"/>
    </source>
</evidence>
<evidence type="ECO:0000256" key="1">
    <source>
        <dbReference type="SAM" id="MobiDB-lite"/>
    </source>
</evidence>
<feature type="region of interest" description="Disordered" evidence="1">
    <location>
        <begin position="38"/>
        <end position="59"/>
    </location>
</feature>
<keyword evidence="4" id="KW-1185">Reference proteome</keyword>
<dbReference type="STRING" id="56110.Oscil6304_4982"/>
<dbReference type="EMBL" id="CP003607">
    <property type="protein sequence ID" value="AFY84486.1"/>
    <property type="molecule type" value="Genomic_DNA"/>
</dbReference>
<evidence type="ECO:0000313" key="3">
    <source>
        <dbReference type="EMBL" id="AFY84486.1"/>
    </source>
</evidence>
<dbReference type="OrthoDB" id="536034at2"/>
<evidence type="ECO:0000313" key="4">
    <source>
        <dbReference type="Proteomes" id="UP000010367"/>
    </source>
</evidence>
<dbReference type="InParanoid" id="K9TQP2"/>
<dbReference type="InterPro" id="IPR010328">
    <property type="entry name" value="DUF928"/>
</dbReference>
<dbReference type="eggNOG" id="COG3087">
    <property type="taxonomic scope" value="Bacteria"/>
</dbReference>
<dbReference type="KEGG" id="oac:Oscil6304_4982"/>
<dbReference type="Proteomes" id="UP000010367">
    <property type="component" value="Chromosome"/>
</dbReference>
<dbReference type="AlphaFoldDB" id="K9TQP2"/>
<feature type="compositionally biased region" description="Polar residues" evidence="1">
    <location>
        <begin position="276"/>
        <end position="290"/>
    </location>
</feature>
<keyword evidence="2" id="KW-0732">Signal</keyword>
<name>K9TQP2_9CYAN</name>